<feature type="domain" description="HTH luxR-type" evidence="5">
    <location>
        <begin position="990"/>
        <end position="1055"/>
    </location>
</feature>
<gene>
    <name evidence="6" type="primary">malT_4</name>
    <name evidence="6" type="ORF">KSB_51590</name>
</gene>
<sequence length="1057" mass="120236">MEQKRMPKSPAATLTWSPESNAYNLHISDHRPMWIEPGTEGPWLAWLTTHTSFSFQGQHGHLNVYKEQRARGAGYWYAYHTAAGQTHKRYLGRSVTVTLTRLEEVARAFRELPSGELQTARMGGEATSTTTQQGSEPGELRTTIVMTRLSPPHLPATLVVRERLLAALDTALSRPLTLLSASAGWGKTTLLASWAHRHPQSVAWFPLEEMDNDPTRFWTSLIEALRRCWPGIGERALTLLQASAPSLAPLVTVLTALLNELADRQAETSPILLILDDYHVIHEPAIHASLAFWLEHQPPHVHLLLASRVDPELSLARLRVRGRLGELRNAELRFTQEETQDFLTQRMGLTLSETDVELLQARTEGWIASLQLAALVLQKHADPSAYVQTLRGNQRFLLDYLREEVLANLPEALQDFLLQTSVLHRFSASLCASITGRDDSDRLLEQVERANLFLQPLDDSQQWYRYHALWAQAMQHEARLRLGTAAVRELHRKASRWYEQQQMLPEAIEAALTGEVFARAAKLIERFAAPNSFRNEYRLLHSWLRRMPEEVLQAQPDLCFQYALTLMFITDRRSSISWTRIESLVQWAEQGFEAREQWERRGDALQLHAVLAFFQEDLMHLFALTHQAQPLLTERSLMYSNYLLTRGYEALLAGEVQAAWQHLLKGYEQVKNLGDYSGAFGAALFLGEVCLEKGELRRASHYFHQALGHIDEDQSLGQQQFLLETGGTEPFFVSWAYHCLARLAYEHNELADAQRYLLQALALRAKPEDEIHVHASGGLIQARLLHACGETSQAQELLLKWERHARFPWSLCSIRVLLARFHLAQGYLAAVEQWAQEKGQTLDFQASEQEKAFSLLHQQEEALILARFSIAQRRGEAALRELTPWKEKAQAQGRKRSVLKIQILEALAHAVRQEHRMARSVLIQTLKLAQPENDQRVFLDEGPAMEALLKTLLPELREAALISYARILLRAFAQESGAQPTREAQPRGENVLLLDPLSEQEQRVLRLLAAGRSNPEIANTLMLSLNTVKTHVQSLYRKLDVHSRVEASEAARRFSLL</sequence>
<dbReference type="CDD" id="cd06170">
    <property type="entry name" value="LuxR_C_like"/>
    <property type="match status" value="1"/>
</dbReference>
<reference evidence="6 7" key="1">
    <citation type="journal article" date="2021" name="Int. J. Syst. Evol. Microbiol.">
        <title>Reticulibacter mediterranei gen. nov., sp. nov., within the new family Reticulibacteraceae fam. nov., and Ktedonospora formicarum gen. nov., sp. nov., Ktedonobacter robiniae sp. nov., Dictyobacter formicarum sp. nov. and Dictyobacter arantiisoli sp. nov., belonging to the class Ktedonobacteria.</title>
        <authorList>
            <person name="Yabe S."/>
            <person name="Zheng Y."/>
            <person name="Wang C.M."/>
            <person name="Sakai Y."/>
            <person name="Abe K."/>
            <person name="Yokota A."/>
            <person name="Donadio S."/>
            <person name="Cavaletti L."/>
            <person name="Monciardini P."/>
        </authorList>
    </citation>
    <scope>NUCLEOTIDE SEQUENCE [LARGE SCALE GENOMIC DNA]</scope>
    <source>
        <strain evidence="6 7">SOSP1-30</strain>
    </source>
</reference>
<dbReference type="InterPro" id="IPR036388">
    <property type="entry name" value="WH-like_DNA-bd_sf"/>
</dbReference>
<protein>
    <submittedName>
        <fullName evidence="6">Helix-turn-helix transcriptional regulator</fullName>
    </submittedName>
</protein>
<keyword evidence="2" id="KW-0238">DNA-binding</keyword>
<comment type="caution">
    <text evidence="6">The sequence shown here is derived from an EMBL/GenBank/DDBJ whole genome shotgun (WGS) entry which is preliminary data.</text>
</comment>
<keyword evidence="3" id="KW-0804">Transcription</keyword>
<dbReference type="Pfam" id="PF00196">
    <property type="entry name" value="GerE"/>
    <property type="match status" value="1"/>
</dbReference>
<evidence type="ECO:0000313" key="7">
    <source>
        <dbReference type="Proteomes" id="UP000654345"/>
    </source>
</evidence>
<dbReference type="Pfam" id="PF17874">
    <property type="entry name" value="TPR_MalT"/>
    <property type="match status" value="1"/>
</dbReference>
<dbReference type="InterPro" id="IPR027417">
    <property type="entry name" value="P-loop_NTPase"/>
</dbReference>
<dbReference type="PROSITE" id="PS00622">
    <property type="entry name" value="HTH_LUXR_1"/>
    <property type="match status" value="1"/>
</dbReference>
<dbReference type="SUPFAM" id="SSF46894">
    <property type="entry name" value="C-terminal effector domain of the bipartite response regulators"/>
    <property type="match status" value="1"/>
</dbReference>
<dbReference type="Proteomes" id="UP000654345">
    <property type="component" value="Unassembled WGS sequence"/>
</dbReference>
<evidence type="ECO:0000256" key="4">
    <source>
        <dbReference type="SAM" id="MobiDB-lite"/>
    </source>
</evidence>
<feature type="compositionally biased region" description="Polar residues" evidence="4">
    <location>
        <begin position="126"/>
        <end position="135"/>
    </location>
</feature>
<evidence type="ECO:0000256" key="1">
    <source>
        <dbReference type="ARBA" id="ARBA00023015"/>
    </source>
</evidence>
<dbReference type="SUPFAM" id="SSF48452">
    <property type="entry name" value="TPR-like"/>
    <property type="match status" value="1"/>
</dbReference>
<dbReference type="Gene3D" id="3.40.50.300">
    <property type="entry name" value="P-loop containing nucleotide triphosphate hydrolases"/>
    <property type="match status" value="1"/>
</dbReference>
<accession>A0ABQ3UV12</accession>
<dbReference type="SMART" id="SM00421">
    <property type="entry name" value="HTH_LUXR"/>
    <property type="match status" value="1"/>
</dbReference>
<dbReference type="InterPro" id="IPR059106">
    <property type="entry name" value="WHD_MalT"/>
</dbReference>
<dbReference type="InterPro" id="IPR016032">
    <property type="entry name" value="Sig_transdc_resp-reg_C-effctor"/>
</dbReference>
<evidence type="ECO:0000256" key="3">
    <source>
        <dbReference type="ARBA" id="ARBA00023163"/>
    </source>
</evidence>
<dbReference type="Pfam" id="PF25873">
    <property type="entry name" value="WHD_MalT"/>
    <property type="match status" value="1"/>
</dbReference>
<dbReference type="PRINTS" id="PR00038">
    <property type="entry name" value="HTHLUXR"/>
</dbReference>
<proteinExistence type="predicted"/>
<dbReference type="InterPro" id="IPR011990">
    <property type="entry name" value="TPR-like_helical_dom_sf"/>
</dbReference>
<name>A0ABQ3UV12_9CHLR</name>
<organism evidence="6 7">
    <name type="scientific">Ktedonobacter robiniae</name>
    <dbReference type="NCBI Taxonomy" id="2778365"/>
    <lineage>
        <taxon>Bacteria</taxon>
        <taxon>Bacillati</taxon>
        <taxon>Chloroflexota</taxon>
        <taxon>Ktedonobacteria</taxon>
        <taxon>Ktedonobacterales</taxon>
        <taxon>Ktedonobacteraceae</taxon>
        <taxon>Ktedonobacter</taxon>
    </lineage>
</organism>
<dbReference type="Gene3D" id="1.10.10.10">
    <property type="entry name" value="Winged helix-like DNA-binding domain superfamily/Winged helix DNA-binding domain"/>
    <property type="match status" value="1"/>
</dbReference>
<evidence type="ECO:0000313" key="6">
    <source>
        <dbReference type="EMBL" id="GHO56684.1"/>
    </source>
</evidence>
<dbReference type="EMBL" id="BNJG01000002">
    <property type="protein sequence ID" value="GHO56684.1"/>
    <property type="molecule type" value="Genomic_DNA"/>
</dbReference>
<evidence type="ECO:0000259" key="5">
    <source>
        <dbReference type="PROSITE" id="PS50043"/>
    </source>
</evidence>
<dbReference type="InterPro" id="IPR041617">
    <property type="entry name" value="TPR_MalT"/>
</dbReference>
<feature type="region of interest" description="Disordered" evidence="4">
    <location>
        <begin position="119"/>
        <end position="138"/>
    </location>
</feature>
<dbReference type="PANTHER" id="PTHR44688:SF16">
    <property type="entry name" value="DNA-BINDING TRANSCRIPTIONAL ACTIVATOR DEVR_DOSR"/>
    <property type="match status" value="1"/>
</dbReference>
<dbReference type="Gene3D" id="1.25.40.10">
    <property type="entry name" value="Tetratricopeptide repeat domain"/>
    <property type="match status" value="1"/>
</dbReference>
<evidence type="ECO:0000256" key="2">
    <source>
        <dbReference type="ARBA" id="ARBA00023125"/>
    </source>
</evidence>
<dbReference type="PANTHER" id="PTHR44688">
    <property type="entry name" value="DNA-BINDING TRANSCRIPTIONAL ACTIVATOR DEVR_DOSR"/>
    <property type="match status" value="1"/>
</dbReference>
<keyword evidence="7" id="KW-1185">Reference proteome</keyword>
<dbReference type="InterPro" id="IPR000792">
    <property type="entry name" value="Tscrpt_reg_LuxR_C"/>
</dbReference>
<keyword evidence="1" id="KW-0805">Transcription regulation</keyword>
<dbReference type="PROSITE" id="PS50043">
    <property type="entry name" value="HTH_LUXR_2"/>
    <property type="match status" value="1"/>
</dbReference>
<dbReference type="SUPFAM" id="SSF52540">
    <property type="entry name" value="P-loop containing nucleoside triphosphate hydrolases"/>
    <property type="match status" value="1"/>
</dbReference>